<feature type="transmembrane region" description="Helical" evidence="1">
    <location>
        <begin position="26"/>
        <end position="51"/>
    </location>
</feature>
<protein>
    <submittedName>
        <fullName evidence="2">Uncharacterized protein</fullName>
    </submittedName>
</protein>
<dbReference type="EMBL" id="FUEG01000040">
    <property type="protein sequence ID" value="SJL17028.1"/>
    <property type="molecule type" value="Genomic_DNA"/>
</dbReference>
<evidence type="ECO:0000313" key="2">
    <source>
        <dbReference type="EMBL" id="SJL17028.1"/>
    </source>
</evidence>
<keyword evidence="1" id="KW-0812">Transmembrane</keyword>
<reference evidence="3" key="1">
    <citation type="journal article" date="2017" name="Nat. Ecol. Evol.">
        <title>Genome expansion and lineage-specific genetic innovations in the forest pathogenic fungi Armillaria.</title>
        <authorList>
            <person name="Sipos G."/>
            <person name="Prasanna A.N."/>
            <person name="Walter M.C."/>
            <person name="O'Connor E."/>
            <person name="Balint B."/>
            <person name="Krizsan K."/>
            <person name="Kiss B."/>
            <person name="Hess J."/>
            <person name="Varga T."/>
            <person name="Slot J."/>
            <person name="Riley R."/>
            <person name="Boka B."/>
            <person name="Rigling D."/>
            <person name="Barry K."/>
            <person name="Lee J."/>
            <person name="Mihaltcheva S."/>
            <person name="LaButti K."/>
            <person name="Lipzen A."/>
            <person name="Waldron R."/>
            <person name="Moloney N.M."/>
            <person name="Sperisen C."/>
            <person name="Kredics L."/>
            <person name="Vagvoelgyi C."/>
            <person name="Patrignani A."/>
            <person name="Fitzpatrick D."/>
            <person name="Nagy I."/>
            <person name="Doyle S."/>
            <person name="Anderson J.B."/>
            <person name="Grigoriev I.V."/>
            <person name="Gueldener U."/>
            <person name="Muensterkoetter M."/>
            <person name="Nagy L.G."/>
        </authorList>
    </citation>
    <scope>NUCLEOTIDE SEQUENCE [LARGE SCALE GENOMIC DNA]</scope>
    <source>
        <strain evidence="3">C18/9</strain>
    </source>
</reference>
<name>A0A284S7P6_ARMOS</name>
<keyword evidence="3" id="KW-1185">Reference proteome</keyword>
<sequence>MSYIYRHCTPPNGVDDTLDLNRMLQIGIFSSAFAFQVFLPSSTLICLTIILNLHLLTVDQSFVGSYISTRAAEGWSLSILILPFVPSITHRSGVAAFTLDGVSKACTLLQAYHCTAL</sequence>
<keyword evidence="1" id="KW-1133">Transmembrane helix</keyword>
<organism evidence="2 3">
    <name type="scientific">Armillaria ostoyae</name>
    <name type="common">Armillaria root rot fungus</name>
    <dbReference type="NCBI Taxonomy" id="47428"/>
    <lineage>
        <taxon>Eukaryota</taxon>
        <taxon>Fungi</taxon>
        <taxon>Dikarya</taxon>
        <taxon>Basidiomycota</taxon>
        <taxon>Agaricomycotina</taxon>
        <taxon>Agaricomycetes</taxon>
        <taxon>Agaricomycetidae</taxon>
        <taxon>Agaricales</taxon>
        <taxon>Marasmiineae</taxon>
        <taxon>Physalacriaceae</taxon>
        <taxon>Armillaria</taxon>
    </lineage>
</organism>
<dbReference type="Proteomes" id="UP000219338">
    <property type="component" value="Unassembled WGS sequence"/>
</dbReference>
<dbReference type="AlphaFoldDB" id="A0A284S7P6"/>
<evidence type="ECO:0000313" key="3">
    <source>
        <dbReference type="Proteomes" id="UP000219338"/>
    </source>
</evidence>
<evidence type="ECO:0000256" key="1">
    <source>
        <dbReference type="SAM" id="Phobius"/>
    </source>
</evidence>
<keyword evidence="1" id="KW-0472">Membrane</keyword>
<accession>A0A284S7P6</accession>
<gene>
    <name evidence="2" type="ORF">ARMOST_20569</name>
</gene>
<proteinExistence type="predicted"/>